<evidence type="ECO:0000259" key="8">
    <source>
        <dbReference type="Pfam" id="PF02878"/>
    </source>
</evidence>
<dbReference type="InterPro" id="IPR036900">
    <property type="entry name" value="A-D-PHexomutase_C_sf"/>
</dbReference>
<evidence type="ECO:0000256" key="3">
    <source>
        <dbReference type="ARBA" id="ARBA00022553"/>
    </source>
</evidence>
<dbReference type="PANTHER" id="PTHR45745">
    <property type="entry name" value="PHOSPHOMANNOMUTASE 45A"/>
    <property type="match status" value="1"/>
</dbReference>
<dbReference type="InterPro" id="IPR005844">
    <property type="entry name" value="A-D-PHexomutase_a/b/a-I"/>
</dbReference>
<dbReference type="PRINTS" id="PR00509">
    <property type="entry name" value="PGMPMM"/>
</dbReference>
<evidence type="ECO:0000259" key="7">
    <source>
        <dbReference type="Pfam" id="PF00408"/>
    </source>
</evidence>
<dbReference type="InterPro" id="IPR005845">
    <property type="entry name" value="A-D-PHexomutase_a/b/a-II"/>
</dbReference>
<keyword evidence="12" id="KW-1185">Reference proteome</keyword>
<dbReference type="Gene3D" id="3.30.310.50">
    <property type="entry name" value="Alpha-D-phosphohexomutase, C-terminal domain"/>
    <property type="match status" value="1"/>
</dbReference>
<keyword evidence="6" id="KW-0413">Isomerase</keyword>
<dbReference type="Proteomes" id="UP000677668">
    <property type="component" value="Chromosome 1"/>
</dbReference>
<evidence type="ECO:0000256" key="1">
    <source>
        <dbReference type="ARBA" id="ARBA00001946"/>
    </source>
</evidence>
<dbReference type="Gene3D" id="3.40.120.10">
    <property type="entry name" value="Alpha-D-Glucose-1,6-Bisphosphate, subunit A, domain 3"/>
    <property type="match status" value="3"/>
</dbReference>
<dbReference type="EMBL" id="CP072642">
    <property type="protein sequence ID" value="QUV94813.1"/>
    <property type="molecule type" value="Genomic_DNA"/>
</dbReference>
<comment type="similarity">
    <text evidence="2">Belongs to the phosphohexose mutase family.</text>
</comment>
<name>A0ABX8B1D4_9BACT</name>
<dbReference type="PANTHER" id="PTHR45745:SF1">
    <property type="entry name" value="PHOSPHOGLUCOMUTASE 2B-RELATED"/>
    <property type="match status" value="1"/>
</dbReference>
<keyword evidence="5" id="KW-0460">Magnesium</keyword>
<reference evidence="11 12" key="1">
    <citation type="submission" date="2021-03" db="EMBL/GenBank/DDBJ databases">
        <title>Genomic and phenotypic characterization of Chloracidobacterium isolates provides evidence for multiple species.</title>
        <authorList>
            <person name="Saini M.K."/>
            <person name="Costas A.M.G."/>
            <person name="Tank M."/>
            <person name="Bryant D.A."/>
        </authorList>
    </citation>
    <scope>NUCLEOTIDE SEQUENCE [LARGE SCALE GENOMIC DNA]</scope>
    <source>
        <strain evidence="11 12">N</strain>
    </source>
</reference>
<keyword evidence="4" id="KW-0479">Metal-binding</keyword>
<dbReference type="InterPro" id="IPR016055">
    <property type="entry name" value="A-D-PHexomutase_a/b/a-I/II/III"/>
</dbReference>
<organism evidence="11 12">
    <name type="scientific">Chloracidobacterium sp. N</name>
    <dbReference type="NCBI Taxonomy" id="2821540"/>
    <lineage>
        <taxon>Bacteria</taxon>
        <taxon>Pseudomonadati</taxon>
        <taxon>Acidobacteriota</taxon>
        <taxon>Terriglobia</taxon>
        <taxon>Terriglobales</taxon>
        <taxon>Acidobacteriaceae</taxon>
        <taxon>Chloracidobacterium</taxon>
        <taxon>Chloracidobacterium aggregatum</taxon>
    </lineage>
</organism>
<feature type="domain" description="Alpha-D-phosphohexomutase alpha/beta/alpha" evidence="8">
    <location>
        <begin position="4"/>
        <end position="135"/>
    </location>
</feature>
<dbReference type="Pfam" id="PF02878">
    <property type="entry name" value="PGM_PMM_I"/>
    <property type="match status" value="1"/>
</dbReference>
<evidence type="ECO:0000256" key="6">
    <source>
        <dbReference type="ARBA" id="ARBA00023235"/>
    </source>
</evidence>
<dbReference type="CDD" id="cd05800">
    <property type="entry name" value="PGM_like2"/>
    <property type="match status" value="1"/>
</dbReference>
<dbReference type="SUPFAM" id="SSF55957">
    <property type="entry name" value="Phosphoglucomutase, C-terminal domain"/>
    <property type="match status" value="1"/>
</dbReference>
<dbReference type="SUPFAM" id="SSF53738">
    <property type="entry name" value="Phosphoglucomutase, first 3 domains"/>
    <property type="match status" value="2"/>
</dbReference>
<proteinExistence type="inferred from homology"/>
<evidence type="ECO:0000313" key="12">
    <source>
        <dbReference type="Proteomes" id="UP000677668"/>
    </source>
</evidence>
<sequence>MSMIAFGTSGWRAILADDFTFANVRLVTHAIADELQNTSTGGLVLVGYDPRFMAEKFVAACAEELSRRGFDVQITDRDTPTPTLSVAIRATGARGGINFTASHNPPEYGGMKFSTANGAPALPEVTRRIETLIQRRVDDSTLAIPMMPPGRIETVDLREMYLAVLAGKVNGDALHHRPLRVAYDALWGTGRGYLDVFLRSYGWEVTTLHDWRDPYFGGRSPEPSEPNLAELREVVRRDGLDLGLATDGDADRFGIIDRDGSFIPANAILALLTDYLYRSRGWKQGVGRSVATSHWLDRVANQHGIPVYETPVGFKFLGELILEEKIFLAGEESAGLSIHGHIPEKDGILACLLVAEMVAQRGQSIRELLAELSRSVGTLVNRRIGVRLTPEKQQQLRQTLEATPPESFGGKQVTRIDRTDGVKFFLEDEAWVLIRLSGTEPLARCYAEAQTEADVEVLLESGKSFIHQ</sequence>
<feature type="domain" description="Alpha-D-phosphohexomutase alpha/beta/alpha" evidence="10">
    <location>
        <begin position="266"/>
        <end position="372"/>
    </location>
</feature>
<gene>
    <name evidence="11" type="ORF">J8C05_05080</name>
</gene>
<evidence type="ECO:0000259" key="9">
    <source>
        <dbReference type="Pfam" id="PF02879"/>
    </source>
</evidence>
<dbReference type="InterPro" id="IPR005846">
    <property type="entry name" value="A-D-PHexomutase_a/b/a-III"/>
</dbReference>
<comment type="cofactor">
    <cofactor evidence="1">
        <name>Mg(2+)</name>
        <dbReference type="ChEBI" id="CHEBI:18420"/>
    </cofactor>
</comment>
<dbReference type="InterPro" id="IPR005841">
    <property type="entry name" value="Alpha-D-phosphohexomutase_SF"/>
</dbReference>
<feature type="domain" description="Alpha-D-phosphohexomutase alpha/beta/alpha" evidence="9">
    <location>
        <begin position="160"/>
        <end position="260"/>
    </location>
</feature>
<accession>A0ABX8B1D4</accession>
<dbReference type="Pfam" id="PF00408">
    <property type="entry name" value="PGM_PMM_IV"/>
    <property type="match status" value="1"/>
</dbReference>
<dbReference type="Pfam" id="PF02879">
    <property type="entry name" value="PGM_PMM_II"/>
    <property type="match status" value="1"/>
</dbReference>
<dbReference type="Pfam" id="PF02880">
    <property type="entry name" value="PGM_PMM_III"/>
    <property type="match status" value="1"/>
</dbReference>
<evidence type="ECO:0000313" key="11">
    <source>
        <dbReference type="EMBL" id="QUV94813.1"/>
    </source>
</evidence>
<evidence type="ECO:0000256" key="4">
    <source>
        <dbReference type="ARBA" id="ARBA00022723"/>
    </source>
</evidence>
<keyword evidence="3" id="KW-0597">Phosphoprotein</keyword>
<protein>
    <submittedName>
        <fullName evidence="11">Phosphoglucomutase/phosphomannomutase family protein</fullName>
    </submittedName>
</protein>
<dbReference type="InterPro" id="IPR005843">
    <property type="entry name" value="A-D-PHexomutase_C"/>
</dbReference>
<evidence type="ECO:0000256" key="2">
    <source>
        <dbReference type="ARBA" id="ARBA00010231"/>
    </source>
</evidence>
<evidence type="ECO:0000259" key="10">
    <source>
        <dbReference type="Pfam" id="PF02880"/>
    </source>
</evidence>
<feature type="domain" description="Alpha-D-phosphohexomutase C-terminal" evidence="7">
    <location>
        <begin position="412"/>
        <end position="456"/>
    </location>
</feature>
<evidence type="ECO:0000256" key="5">
    <source>
        <dbReference type="ARBA" id="ARBA00022842"/>
    </source>
</evidence>